<dbReference type="InterPro" id="IPR003787">
    <property type="entry name" value="Sulphur_relay_DsrE/F-like"/>
</dbReference>
<reference evidence="6" key="1">
    <citation type="submission" date="2016-10" db="EMBL/GenBank/DDBJ databases">
        <authorList>
            <person name="Varghese N."/>
            <person name="Submissions S."/>
        </authorList>
    </citation>
    <scope>NUCLEOTIDE SEQUENCE [LARGE SCALE GENOMIC DNA]</scope>
    <source>
        <strain evidence="6">CGMCC 1.10658</strain>
    </source>
</reference>
<dbReference type="NCBIfam" id="TIGR03012">
    <property type="entry name" value="sulf_tusD_dsrE"/>
    <property type="match status" value="1"/>
</dbReference>
<dbReference type="SUPFAM" id="SSF75169">
    <property type="entry name" value="DsrEFH-like"/>
    <property type="match status" value="1"/>
</dbReference>
<dbReference type="PANTHER" id="PTHR34874">
    <property type="entry name" value="PROTEIN YCHN"/>
    <property type="match status" value="1"/>
</dbReference>
<evidence type="ECO:0000313" key="6">
    <source>
        <dbReference type="Proteomes" id="UP000199305"/>
    </source>
</evidence>
<organism evidence="5 6">
    <name type="scientific">Microbulbifer yueqingensis</name>
    <dbReference type="NCBI Taxonomy" id="658219"/>
    <lineage>
        <taxon>Bacteria</taxon>
        <taxon>Pseudomonadati</taxon>
        <taxon>Pseudomonadota</taxon>
        <taxon>Gammaproteobacteria</taxon>
        <taxon>Cellvibrionales</taxon>
        <taxon>Microbulbiferaceae</taxon>
        <taxon>Microbulbifer</taxon>
    </lineage>
</organism>
<comment type="similarity">
    <text evidence="2">Belongs to the DsrE/TusD family.</text>
</comment>
<dbReference type="FunFam" id="3.40.1260.10:FF:000001">
    <property type="entry name" value="Sulfurtransferase TusD"/>
    <property type="match status" value="1"/>
</dbReference>
<keyword evidence="4" id="KW-0808">Transferase</keyword>
<dbReference type="PANTHER" id="PTHR34874:SF3">
    <property type="entry name" value="SULFURTRANSFERASE TUSD"/>
    <property type="match status" value="1"/>
</dbReference>
<dbReference type="GO" id="GO:1990228">
    <property type="term" value="C:sulfurtransferase complex"/>
    <property type="evidence" value="ECO:0007669"/>
    <property type="project" value="TreeGrafter"/>
</dbReference>
<comment type="subcellular location">
    <subcellularLocation>
        <location evidence="1">Cytoplasm</location>
    </subcellularLocation>
</comment>
<dbReference type="GO" id="GO:0016783">
    <property type="term" value="F:sulfurtransferase activity"/>
    <property type="evidence" value="ECO:0007669"/>
    <property type="project" value="InterPro"/>
</dbReference>
<keyword evidence="6" id="KW-1185">Reference proteome</keyword>
<evidence type="ECO:0000313" key="5">
    <source>
        <dbReference type="EMBL" id="SDK15116.1"/>
    </source>
</evidence>
<keyword evidence="3" id="KW-0963">Cytoplasm</keyword>
<dbReference type="OrthoDB" id="9787483at2"/>
<dbReference type="RefSeq" id="WP_091511712.1">
    <property type="nucleotide sequence ID" value="NZ_FNFH01000003.1"/>
</dbReference>
<evidence type="ECO:0000256" key="1">
    <source>
        <dbReference type="ARBA" id="ARBA00004496"/>
    </source>
</evidence>
<gene>
    <name evidence="5" type="ORF">SAMN05216212_1647</name>
</gene>
<dbReference type="Pfam" id="PF02635">
    <property type="entry name" value="DsrE"/>
    <property type="match status" value="1"/>
</dbReference>
<dbReference type="InterPro" id="IPR017463">
    <property type="entry name" value="Sulphur_relay_TusD/DsrE"/>
</dbReference>
<proteinExistence type="inferred from homology"/>
<dbReference type="Gene3D" id="3.40.1260.10">
    <property type="entry name" value="DsrEFH-like"/>
    <property type="match status" value="1"/>
</dbReference>
<sequence>MKFSLAVYSAPHSSQSAASALRFARALLAEGHELHRVFFYCDGVHNGSALAAPPQDEPDLLGAWQALQAEHGLDLVVCIAAAQRRGVLSESEARRLERPAANLAEGFELAGLGQLADAVAQSDRLVTFGG</sequence>
<dbReference type="InterPro" id="IPR027396">
    <property type="entry name" value="DsrEFH-like"/>
</dbReference>
<dbReference type="EMBL" id="FNFH01000003">
    <property type="protein sequence ID" value="SDK15116.1"/>
    <property type="molecule type" value="Genomic_DNA"/>
</dbReference>
<name>A0A1G8ZJ53_9GAMM</name>
<dbReference type="STRING" id="658219.SAMN05216212_1647"/>
<dbReference type="Proteomes" id="UP000199305">
    <property type="component" value="Unassembled WGS sequence"/>
</dbReference>
<dbReference type="AlphaFoldDB" id="A0A1G8ZJ53"/>
<accession>A0A1G8ZJ53</accession>
<dbReference type="GO" id="GO:0002143">
    <property type="term" value="P:tRNA wobble position uridine thiolation"/>
    <property type="evidence" value="ECO:0007669"/>
    <property type="project" value="TreeGrafter"/>
</dbReference>
<evidence type="ECO:0000256" key="3">
    <source>
        <dbReference type="ARBA" id="ARBA00022490"/>
    </source>
</evidence>
<dbReference type="GO" id="GO:0097163">
    <property type="term" value="F:sulfur carrier activity"/>
    <property type="evidence" value="ECO:0007669"/>
    <property type="project" value="TreeGrafter"/>
</dbReference>
<evidence type="ECO:0000256" key="2">
    <source>
        <dbReference type="ARBA" id="ARBA00007067"/>
    </source>
</evidence>
<protein>
    <submittedName>
        <fullName evidence="5">tRNA 2-thiouridine synthesizing protein D</fullName>
    </submittedName>
</protein>
<dbReference type="NCBIfam" id="NF001237">
    <property type="entry name" value="PRK00207.1"/>
    <property type="match status" value="1"/>
</dbReference>
<evidence type="ECO:0000256" key="4">
    <source>
        <dbReference type="ARBA" id="ARBA00022679"/>
    </source>
</evidence>